<dbReference type="Pfam" id="PF00501">
    <property type="entry name" value="AMP-binding"/>
    <property type="match status" value="1"/>
</dbReference>
<dbReference type="PROSITE" id="PS00455">
    <property type="entry name" value="AMP_BINDING"/>
    <property type="match status" value="1"/>
</dbReference>
<name>A0A9N9RGZ9_9NEOP</name>
<dbReference type="Proteomes" id="UP001153714">
    <property type="component" value="Chromosome 9"/>
</dbReference>
<dbReference type="SUPFAM" id="SSF56801">
    <property type="entry name" value="Acetyl-CoA synthetase-like"/>
    <property type="match status" value="1"/>
</dbReference>
<feature type="domain" description="AMP-dependent synthetase/ligase" evidence="5">
    <location>
        <begin position="13"/>
        <end position="286"/>
    </location>
</feature>
<evidence type="ECO:0000313" key="8">
    <source>
        <dbReference type="Proteomes" id="UP001153714"/>
    </source>
</evidence>
<dbReference type="InterPro" id="IPR020845">
    <property type="entry name" value="AMP-binding_CS"/>
</dbReference>
<reference evidence="7" key="1">
    <citation type="submission" date="2021-12" db="EMBL/GenBank/DDBJ databases">
        <authorList>
            <person name="King R."/>
        </authorList>
    </citation>
    <scope>NUCLEOTIDE SEQUENCE</scope>
</reference>
<dbReference type="FunFam" id="3.30.300.30:FF:000007">
    <property type="entry name" value="4-coumarate--CoA ligase 2"/>
    <property type="match status" value="1"/>
</dbReference>
<feature type="domain" description="AMP-binding enzyme C-terminal" evidence="6">
    <location>
        <begin position="364"/>
        <end position="440"/>
    </location>
</feature>
<evidence type="ECO:0008006" key="9">
    <source>
        <dbReference type="Google" id="ProtNLM"/>
    </source>
</evidence>
<dbReference type="InterPro" id="IPR025110">
    <property type="entry name" value="AMP-bd_C"/>
</dbReference>
<evidence type="ECO:0000256" key="2">
    <source>
        <dbReference type="ARBA" id="ARBA00006432"/>
    </source>
</evidence>
<accession>A0A9N9RGZ9</accession>
<evidence type="ECO:0000256" key="4">
    <source>
        <dbReference type="ARBA" id="ARBA00023140"/>
    </source>
</evidence>
<keyword evidence="4" id="KW-0576">Peroxisome</keyword>
<dbReference type="GO" id="GO:0016405">
    <property type="term" value="F:CoA-ligase activity"/>
    <property type="evidence" value="ECO:0007669"/>
    <property type="project" value="TreeGrafter"/>
</dbReference>
<dbReference type="Gene3D" id="3.40.50.12780">
    <property type="entry name" value="N-terminal domain of ligase-like"/>
    <property type="match status" value="2"/>
</dbReference>
<dbReference type="Pfam" id="PF13193">
    <property type="entry name" value="AMP-binding_C"/>
    <property type="match status" value="1"/>
</dbReference>
<comment type="similarity">
    <text evidence="2">Belongs to the ATP-dependent AMP-binding enzyme family.</text>
</comment>
<protein>
    <recommendedName>
        <fullName evidence="9">Luciferin 4-monooxygenase</fullName>
    </recommendedName>
</protein>
<sequence>MNFGKCLVDKLLQHKNKAALINGTTGEVITYNELAHKILSVASSLIQRGVQEGDIVAICSENRIEYLITQIAVYYVGAVITFINIAYTKDEVIHAANITKPKYCFISPNAYKLHYNTLKEFCPNVFIYTKTTENGVSFNELVSGRLLNNLTPADHQGKVKTSLILYSSGTTGLPKGARITNLNLITTLYQQQLTTRDLPVLTVAPWCNTMGVLTLTDGLSFGRTIIFLERFDENIYLQVIQKYKVGILMIAPPTLIVMSKSPNVDKYDVSSVELMHSGGAPLDSDVVDVETRNILGPNKPGEVCVKGLSLFDGYVGKERGDDYDEDGYFKTGDVAYYDEEGYFFIVDRIKELIKYKAWQVSPSELESILLLHPSVKDCGVIGIPDSTAGELPTAFIVKKDGSSVTEKEIVDFVTTKVSPWKRLRGGVIFIEEIPKTGSGKILRRNLRAMVKNTPKSKL</sequence>
<dbReference type="InterPro" id="IPR000873">
    <property type="entry name" value="AMP-dep_synth/lig_dom"/>
</dbReference>
<dbReference type="EMBL" id="OU893340">
    <property type="protein sequence ID" value="CAG9796552.1"/>
    <property type="molecule type" value="Genomic_DNA"/>
</dbReference>
<dbReference type="Gene3D" id="3.30.300.30">
    <property type="match status" value="1"/>
</dbReference>
<keyword evidence="3" id="KW-0436">Ligase</keyword>
<keyword evidence="8" id="KW-1185">Reference proteome</keyword>
<dbReference type="OrthoDB" id="10253869at2759"/>
<organism evidence="7 8">
    <name type="scientific">Diatraea saccharalis</name>
    <name type="common">sugarcane borer</name>
    <dbReference type="NCBI Taxonomy" id="40085"/>
    <lineage>
        <taxon>Eukaryota</taxon>
        <taxon>Metazoa</taxon>
        <taxon>Ecdysozoa</taxon>
        <taxon>Arthropoda</taxon>
        <taxon>Hexapoda</taxon>
        <taxon>Insecta</taxon>
        <taxon>Pterygota</taxon>
        <taxon>Neoptera</taxon>
        <taxon>Endopterygota</taxon>
        <taxon>Lepidoptera</taxon>
        <taxon>Glossata</taxon>
        <taxon>Ditrysia</taxon>
        <taxon>Pyraloidea</taxon>
        <taxon>Crambidae</taxon>
        <taxon>Crambinae</taxon>
        <taxon>Diatraea</taxon>
    </lineage>
</organism>
<evidence type="ECO:0000256" key="1">
    <source>
        <dbReference type="ARBA" id="ARBA00004275"/>
    </source>
</evidence>
<evidence type="ECO:0000313" key="7">
    <source>
        <dbReference type="EMBL" id="CAG9796552.1"/>
    </source>
</evidence>
<dbReference type="PANTHER" id="PTHR24096">
    <property type="entry name" value="LONG-CHAIN-FATTY-ACID--COA LIGASE"/>
    <property type="match status" value="1"/>
</dbReference>
<dbReference type="GO" id="GO:0005777">
    <property type="term" value="C:peroxisome"/>
    <property type="evidence" value="ECO:0007669"/>
    <property type="project" value="UniProtKB-SubCell"/>
</dbReference>
<evidence type="ECO:0000259" key="5">
    <source>
        <dbReference type="Pfam" id="PF00501"/>
    </source>
</evidence>
<reference evidence="7" key="2">
    <citation type="submission" date="2022-10" db="EMBL/GenBank/DDBJ databases">
        <authorList>
            <consortium name="ENA_rothamsted_submissions"/>
            <consortium name="culmorum"/>
            <person name="King R."/>
        </authorList>
    </citation>
    <scope>NUCLEOTIDE SEQUENCE</scope>
</reference>
<evidence type="ECO:0000259" key="6">
    <source>
        <dbReference type="Pfam" id="PF13193"/>
    </source>
</evidence>
<dbReference type="AlphaFoldDB" id="A0A9N9RGZ9"/>
<comment type="subcellular location">
    <subcellularLocation>
        <location evidence="1">Peroxisome</location>
    </subcellularLocation>
</comment>
<dbReference type="PANTHER" id="PTHR24096:SF149">
    <property type="entry name" value="AMP-BINDING DOMAIN-CONTAINING PROTEIN-RELATED"/>
    <property type="match status" value="1"/>
</dbReference>
<gene>
    <name evidence="7" type="ORF">DIATSA_LOCUS13739</name>
</gene>
<proteinExistence type="inferred from homology"/>
<evidence type="ECO:0000256" key="3">
    <source>
        <dbReference type="ARBA" id="ARBA00022598"/>
    </source>
</evidence>
<dbReference type="InterPro" id="IPR045851">
    <property type="entry name" value="AMP-bd_C_sf"/>
</dbReference>
<dbReference type="InterPro" id="IPR042099">
    <property type="entry name" value="ANL_N_sf"/>
</dbReference>